<gene>
    <name evidence="2" type="ORF">Sps_01829</name>
</gene>
<protein>
    <recommendedName>
        <fullName evidence="4">Integral membrane protein</fullName>
    </recommendedName>
</protein>
<dbReference type="STRING" id="225848.Sps_01829"/>
<proteinExistence type="predicted"/>
<sequence length="272" mass="31692">MNTVLFNTHDIVLLITLYQCALFAFFLLTFKQGNKQSNTLLALFLLSYVAIPLDTLINYGAAFRAYVIDISPNIFYVFGHAYWLEAVLLLFYVRSLIYKEFKLQQQDALLFVPFLLYCFYQINIWYLVDHSSKMAILNNYQVAEEPLYTRFIGLFRECFRLFCGVLCLIELQRYQTKIKDKFANIEEVDLTWLKILVIGFLFIRTDAILVSLAMFSTFEFDLIIDYEFLGLASNYTVLLLISVLIFFSLSFSSVFKGIEADKKDTATLDKKP</sequence>
<feature type="transmembrane region" description="Helical" evidence="1">
    <location>
        <begin position="12"/>
        <end position="30"/>
    </location>
</feature>
<feature type="transmembrane region" description="Helical" evidence="1">
    <location>
        <begin position="42"/>
        <end position="62"/>
    </location>
</feature>
<evidence type="ECO:0000256" key="1">
    <source>
        <dbReference type="SAM" id="Phobius"/>
    </source>
</evidence>
<keyword evidence="1" id="KW-1133">Transmembrane helix</keyword>
<accession>A0A1S6HN88</accession>
<keyword evidence="1" id="KW-0472">Membrane</keyword>
<feature type="transmembrane region" description="Helical" evidence="1">
    <location>
        <begin position="148"/>
        <end position="171"/>
    </location>
</feature>
<dbReference type="AlphaFoldDB" id="A0A1S6HN88"/>
<feature type="transmembrane region" description="Helical" evidence="1">
    <location>
        <begin position="192"/>
        <end position="215"/>
    </location>
</feature>
<keyword evidence="1" id="KW-0812">Transmembrane</keyword>
<evidence type="ECO:0000313" key="3">
    <source>
        <dbReference type="Proteomes" id="UP000189545"/>
    </source>
</evidence>
<evidence type="ECO:0000313" key="2">
    <source>
        <dbReference type="EMBL" id="AQS36993.1"/>
    </source>
</evidence>
<dbReference type="RefSeq" id="WP_237158036.1">
    <property type="nucleotide sequence ID" value="NZ_CP014782.1"/>
</dbReference>
<organism evidence="2 3">
    <name type="scientific">Shewanella psychrophila</name>
    <dbReference type="NCBI Taxonomy" id="225848"/>
    <lineage>
        <taxon>Bacteria</taxon>
        <taxon>Pseudomonadati</taxon>
        <taxon>Pseudomonadota</taxon>
        <taxon>Gammaproteobacteria</taxon>
        <taxon>Alteromonadales</taxon>
        <taxon>Shewanellaceae</taxon>
        <taxon>Shewanella</taxon>
    </lineage>
</organism>
<feature type="transmembrane region" description="Helical" evidence="1">
    <location>
        <begin position="235"/>
        <end position="255"/>
    </location>
</feature>
<dbReference type="EMBL" id="CP014782">
    <property type="protein sequence ID" value="AQS36993.1"/>
    <property type="molecule type" value="Genomic_DNA"/>
</dbReference>
<feature type="transmembrane region" description="Helical" evidence="1">
    <location>
        <begin position="109"/>
        <end position="128"/>
    </location>
</feature>
<keyword evidence="3" id="KW-1185">Reference proteome</keyword>
<dbReference type="KEGG" id="spsw:Sps_01829"/>
<dbReference type="Proteomes" id="UP000189545">
    <property type="component" value="Chromosome"/>
</dbReference>
<reference evidence="2 3" key="1">
    <citation type="submission" date="2016-03" db="EMBL/GenBank/DDBJ databases">
        <title>Complete genome sequence of Shewanella psychrophila WP2, a deep sea bacterium isolated from west Pacific sediment.</title>
        <authorList>
            <person name="Xu G."/>
            <person name="Jian H."/>
        </authorList>
    </citation>
    <scope>NUCLEOTIDE SEQUENCE [LARGE SCALE GENOMIC DNA]</scope>
    <source>
        <strain evidence="2 3">WP2</strain>
    </source>
</reference>
<evidence type="ECO:0008006" key="4">
    <source>
        <dbReference type="Google" id="ProtNLM"/>
    </source>
</evidence>
<name>A0A1S6HN88_9GAMM</name>
<feature type="transmembrane region" description="Helical" evidence="1">
    <location>
        <begin position="74"/>
        <end position="97"/>
    </location>
</feature>